<sequence>MTMPTTMTMHTARSTTDRATTTLFSITVGAHQRTLEFLDGRLSRVLEPGRYRRRRRTRYRTVDIRDQLSAIALQEIPTVDGIQVKVSAQIRSYIEDPVAYDQVATAPSDLVYAAVQRTLRDAVSELESGQLLGAARTDLGRVLTEAATRAGAEVGIGVRSVEIEDVLLPTELRTAVLEALVVQRQGQAKLEAARAETAALRSLANAAKLLDDHPALARLRLVQAAPSGTKIVIGLGAESAAT</sequence>
<feature type="domain" description="Band 7" evidence="2">
    <location>
        <begin position="28"/>
        <end position="196"/>
    </location>
</feature>
<reference evidence="3" key="1">
    <citation type="journal article" date="2014" name="Int. J. Syst. Evol. Microbiol.">
        <title>Complete genome sequence of Corynebacterium casei LMG S-19264T (=DSM 44701T), isolated from a smear-ripened cheese.</title>
        <authorList>
            <consortium name="US DOE Joint Genome Institute (JGI-PGF)"/>
            <person name="Walter F."/>
            <person name="Albersmeier A."/>
            <person name="Kalinowski J."/>
            <person name="Ruckert C."/>
        </authorList>
    </citation>
    <scope>NUCLEOTIDE SEQUENCE</scope>
    <source>
        <strain evidence="3">CGMCC 4.7306</strain>
    </source>
</reference>
<evidence type="ECO:0000313" key="3">
    <source>
        <dbReference type="EMBL" id="GGL55737.1"/>
    </source>
</evidence>
<dbReference type="PANTHER" id="PTHR10264">
    <property type="entry name" value="BAND 7 PROTEIN-RELATED"/>
    <property type="match status" value="1"/>
</dbReference>
<dbReference type="GO" id="GO:0005886">
    <property type="term" value="C:plasma membrane"/>
    <property type="evidence" value="ECO:0007669"/>
    <property type="project" value="InterPro"/>
</dbReference>
<accession>A0A917S593</accession>
<dbReference type="Proteomes" id="UP000613840">
    <property type="component" value="Unassembled WGS sequence"/>
</dbReference>
<protein>
    <recommendedName>
        <fullName evidence="2">Band 7 domain-containing protein</fullName>
    </recommendedName>
</protein>
<dbReference type="InterPro" id="IPR001107">
    <property type="entry name" value="Band_7"/>
</dbReference>
<comment type="similarity">
    <text evidence="1">Belongs to the band 7/mec-2 family.</text>
</comment>
<dbReference type="PRINTS" id="PR00721">
    <property type="entry name" value="STOMATIN"/>
</dbReference>
<dbReference type="SUPFAM" id="SSF117892">
    <property type="entry name" value="Band 7/SPFH domain"/>
    <property type="match status" value="1"/>
</dbReference>
<gene>
    <name evidence="3" type="ORF">GCM10011575_12650</name>
</gene>
<name>A0A917S593_9ACTN</name>
<reference evidence="3" key="2">
    <citation type="submission" date="2020-09" db="EMBL/GenBank/DDBJ databases">
        <authorList>
            <person name="Sun Q."/>
            <person name="Zhou Y."/>
        </authorList>
    </citation>
    <scope>NUCLEOTIDE SEQUENCE</scope>
    <source>
        <strain evidence="3">CGMCC 4.7306</strain>
    </source>
</reference>
<dbReference type="InterPro" id="IPR001972">
    <property type="entry name" value="Stomatin_HflK_fam"/>
</dbReference>
<dbReference type="Pfam" id="PF01145">
    <property type="entry name" value="Band_7"/>
    <property type="match status" value="1"/>
</dbReference>
<dbReference type="EMBL" id="BMMZ01000002">
    <property type="protein sequence ID" value="GGL55737.1"/>
    <property type="molecule type" value="Genomic_DNA"/>
</dbReference>
<keyword evidence="4" id="KW-1185">Reference proteome</keyword>
<dbReference type="Gene3D" id="3.30.479.30">
    <property type="entry name" value="Band 7 domain"/>
    <property type="match status" value="1"/>
</dbReference>
<proteinExistence type="inferred from homology"/>
<dbReference type="RefSeq" id="WP_229669765.1">
    <property type="nucleotide sequence ID" value="NZ_BMMZ01000002.1"/>
</dbReference>
<dbReference type="AlphaFoldDB" id="A0A917S593"/>
<dbReference type="InterPro" id="IPR043202">
    <property type="entry name" value="Band-7_stomatin-like"/>
</dbReference>
<dbReference type="PANTHER" id="PTHR10264:SF83">
    <property type="entry name" value="BLL5629 PROTEIN"/>
    <property type="match status" value="1"/>
</dbReference>
<evidence type="ECO:0000256" key="1">
    <source>
        <dbReference type="ARBA" id="ARBA00008164"/>
    </source>
</evidence>
<evidence type="ECO:0000313" key="4">
    <source>
        <dbReference type="Proteomes" id="UP000613840"/>
    </source>
</evidence>
<evidence type="ECO:0000259" key="2">
    <source>
        <dbReference type="Pfam" id="PF01145"/>
    </source>
</evidence>
<organism evidence="3 4">
    <name type="scientific">Microlunatus endophyticus</name>
    <dbReference type="NCBI Taxonomy" id="1716077"/>
    <lineage>
        <taxon>Bacteria</taxon>
        <taxon>Bacillati</taxon>
        <taxon>Actinomycetota</taxon>
        <taxon>Actinomycetes</taxon>
        <taxon>Propionibacteriales</taxon>
        <taxon>Propionibacteriaceae</taxon>
        <taxon>Microlunatus</taxon>
    </lineage>
</organism>
<dbReference type="InterPro" id="IPR036013">
    <property type="entry name" value="Band_7/SPFH_dom_sf"/>
</dbReference>
<comment type="caution">
    <text evidence="3">The sequence shown here is derived from an EMBL/GenBank/DDBJ whole genome shotgun (WGS) entry which is preliminary data.</text>
</comment>